<dbReference type="InterPro" id="IPR003770">
    <property type="entry name" value="MLTG-like"/>
</dbReference>
<keyword evidence="2 7" id="KW-0812">Transmembrane</keyword>
<evidence type="ECO:0000256" key="1">
    <source>
        <dbReference type="ARBA" id="ARBA00022475"/>
    </source>
</evidence>
<keyword evidence="4 7" id="KW-0472">Membrane</keyword>
<evidence type="ECO:0000256" key="6">
    <source>
        <dbReference type="ARBA" id="ARBA00023316"/>
    </source>
</evidence>
<dbReference type="PANTHER" id="PTHR30518">
    <property type="entry name" value="ENDOLYTIC MUREIN TRANSGLYCOSYLASE"/>
    <property type="match status" value="1"/>
</dbReference>
<dbReference type="GO" id="GO:0009252">
    <property type="term" value="P:peptidoglycan biosynthetic process"/>
    <property type="evidence" value="ECO:0007669"/>
    <property type="project" value="UniProtKB-UniRule"/>
</dbReference>
<feature type="transmembrane region" description="Helical" evidence="7">
    <location>
        <begin position="26"/>
        <end position="49"/>
    </location>
</feature>
<comment type="subcellular location">
    <subcellularLocation>
        <location evidence="7">Cell membrane</location>
        <topology evidence="7">Single-pass membrane protein</topology>
    </subcellularLocation>
</comment>
<dbReference type="AlphaFoldDB" id="A0A1H9K1X3"/>
<gene>
    <name evidence="7" type="primary">mltG</name>
    <name evidence="8" type="ORF">SAMN05421767_11140</name>
</gene>
<dbReference type="Proteomes" id="UP000198556">
    <property type="component" value="Unassembled WGS sequence"/>
</dbReference>
<evidence type="ECO:0000256" key="7">
    <source>
        <dbReference type="HAMAP-Rule" id="MF_02065"/>
    </source>
</evidence>
<keyword evidence="9" id="KW-1185">Reference proteome</keyword>
<evidence type="ECO:0000256" key="2">
    <source>
        <dbReference type="ARBA" id="ARBA00022692"/>
    </source>
</evidence>
<dbReference type="EMBL" id="FOGF01000011">
    <property type="protein sequence ID" value="SEQ93090.1"/>
    <property type="molecule type" value="Genomic_DNA"/>
</dbReference>
<dbReference type="HAMAP" id="MF_02065">
    <property type="entry name" value="MltG"/>
    <property type="match status" value="1"/>
</dbReference>
<evidence type="ECO:0000313" key="8">
    <source>
        <dbReference type="EMBL" id="SEQ93090.1"/>
    </source>
</evidence>
<comment type="function">
    <text evidence="7">Functions as a peptidoglycan terminase that cleaves nascent peptidoglycan strands endolytically to terminate their elongation.</text>
</comment>
<dbReference type="CDD" id="cd08010">
    <property type="entry name" value="MltG_like"/>
    <property type="match status" value="1"/>
</dbReference>
<reference evidence="8 9" key="1">
    <citation type="submission" date="2016-10" db="EMBL/GenBank/DDBJ databases">
        <authorList>
            <person name="de Groot N.N."/>
        </authorList>
    </citation>
    <scope>NUCLEOTIDE SEQUENCE [LARGE SCALE GENOMIC DNA]</scope>
    <source>
        <strain evidence="8 9">DSM 15827</strain>
    </source>
</reference>
<organism evidence="8 9">
    <name type="scientific">Granulicatella balaenopterae</name>
    <dbReference type="NCBI Taxonomy" id="137733"/>
    <lineage>
        <taxon>Bacteria</taxon>
        <taxon>Bacillati</taxon>
        <taxon>Bacillota</taxon>
        <taxon>Bacilli</taxon>
        <taxon>Lactobacillales</taxon>
        <taxon>Carnobacteriaceae</taxon>
        <taxon>Granulicatella</taxon>
    </lineage>
</organism>
<dbReference type="GO" id="GO:0071555">
    <property type="term" value="P:cell wall organization"/>
    <property type="evidence" value="ECO:0007669"/>
    <property type="project" value="UniProtKB-KW"/>
</dbReference>
<feature type="site" description="Important for catalytic activity" evidence="7">
    <location>
        <position position="258"/>
    </location>
</feature>
<comment type="catalytic activity">
    <reaction evidence="7">
        <text>a peptidoglycan chain = a peptidoglycan chain with N-acetyl-1,6-anhydromuramyl-[peptide] at the reducing end + a peptidoglycan chain with N-acetylglucosamine at the non-reducing end.</text>
        <dbReference type="EC" id="4.2.2.29"/>
    </reaction>
</comment>
<dbReference type="Gene3D" id="3.30.1490.480">
    <property type="entry name" value="Endolytic murein transglycosylase"/>
    <property type="match status" value="1"/>
</dbReference>
<name>A0A1H9K1X3_9LACT</name>
<comment type="similarity">
    <text evidence="7">Belongs to the transglycosylase MltG family.</text>
</comment>
<dbReference type="STRING" id="137733.SAMN05421767_11140"/>
<dbReference type="Pfam" id="PF02618">
    <property type="entry name" value="YceG"/>
    <property type="match status" value="1"/>
</dbReference>
<keyword evidence="3 7" id="KW-1133">Transmembrane helix</keyword>
<dbReference type="NCBIfam" id="TIGR00247">
    <property type="entry name" value="endolytic transglycosylase MltG"/>
    <property type="match status" value="1"/>
</dbReference>
<sequence length="372" mass="42350">MDKLPMNQKISNRKKREKEKSIVSKIVTRFILFGLLLILIVVIIGSMFVSNALKPVDPNQTDTVEVQIPTGASVSQISQILKDGDLVHNASVFKYYVKMKNVPGFKAGYYQLSPSMSVDEIITSFIDGGTDQSSAAKKLLVREGEQIVDIANEVSKVTDYTAEEFLAKVNDQDFYQLLVKEFPQLLGDSVKYPNVRYRLEGYLFPATYDIDRDKTLQMIITEMVQKTNQVMSKYYEKIAEGNLDVHQILTLASLVEKEGTDLDDRKKIASVFYNRLNADMMLQTDVAVSYALEEHKEALTYEDLEVDSPYNLYKYKGLGPGPFNNPGEQAIAATINPDNTDYYYFLADINTKKVYFAKTYEEHLELKKQYID</sequence>
<evidence type="ECO:0000313" key="9">
    <source>
        <dbReference type="Proteomes" id="UP000198556"/>
    </source>
</evidence>
<protein>
    <recommendedName>
        <fullName evidence="7">Endolytic murein transglycosylase</fullName>
        <ecNumber evidence="7">4.2.2.29</ecNumber>
    </recommendedName>
    <alternativeName>
        <fullName evidence="7">Peptidoglycan lytic transglycosylase</fullName>
    </alternativeName>
    <alternativeName>
        <fullName evidence="7">Peptidoglycan polymerization terminase</fullName>
    </alternativeName>
</protein>
<dbReference type="RefSeq" id="WP_245711122.1">
    <property type="nucleotide sequence ID" value="NZ_FOGF01000011.1"/>
</dbReference>
<keyword evidence="6 7" id="KW-0961">Cell wall biogenesis/degradation</keyword>
<keyword evidence="1 7" id="KW-1003">Cell membrane</keyword>
<dbReference type="EC" id="4.2.2.29" evidence="7"/>
<evidence type="ECO:0000256" key="3">
    <source>
        <dbReference type="ARBA" id="ARBA00022989"/>
    </source>
</evidence>
<evidence type="ECO:0000256" key="4">
    <source>
        <dbReference type="ARBA" id="ARBA00023136"/>
    </source>
</evidence>
<keyword evidence="5 7" id="KW-0456">Lyase</keyword>
<accession>A0A1H9K1X3</accession>
<evidence type="ECO:0000256" key="5">
    <source>
        <dbReference type="ARBA" id="ARBA00023239"/>
    </source>
</evidence>
<dbReference type="GO" id="GO:0005886">
    <property type="term" value="C:plasma membrane"/>
    <property type="evidence" value="ECO:0007669"/>
    <property type="project" value="UniProtKB-SubCell"/>
</dbReference>
<proteinExistence type="inferred from homology"/>
<dbReference type="GO" id="GO:0008932">
    <property type="term" value="F:lytic endotransglycosylase activity"/>
    <property type="evidence" value="ECO:0007669"/>
    <property type="project" value="UniProtKB-UniRule"/>
</dbReference>
<dbReference type="PANTHER" id="PTHR30518:SF2">
    <property type="entry name" value="ENDOLYTIC MUREIN TRANSGLYCOSYLASE"/>
    <property type="match status" value="1"/>
</dbReference>